<evidence type="ECO:0000313" key="2">
    <source>
        <dbReference type="Proteomes" id="UP001234297"/>
    </source>
</evidence>
<gene>
    <name evidence="1" type="ORF">MRB53_003942</name>
</gene>
<reference evidence="1 2" key="1">
    <citation type="journal article" date="2022" name="Hortic Res">
        <title>A haplotype resolved chromosomal level avocado genome allows analysis of novel avocado genes.</title>
        <authorList>
            <person name="Nath O."/>
            <person name="Fletcher S.J."/>
            <person name="Hayward A."/>
            <person name="Shaw L.M."/>
            <person name="Masouleh A.K."/>
            <person name="Furtado A."/>
            <person name="Henry R.J."/>
            <person name="Mitter N."/>
        </authorList>
    </citation>
    <scope>NUCLEOTIDE SEQUENCE [LARGE SCALE GENOMIC DNA]</scope>
    <source>
        <strain evidence="2">cv. Hass</strain>
    </source>
</reference>
<sequence>MRGKRNPKRVREEKEAGKAGRRGRRKRKNSLQHTCSSSSKRKSRQQRISRCVGTRSKSFKLGIRSLLTACPKEEFYKAFSTFTHAEQESLHQLFIQVITSLHENIEEEFESLCLETQVGTALDTVEQLVEEQSLDILSADNKKSGDVKEEVSRVKKNEIHYLMGMLESAVQQNGLMRARIESIKERQELAVVSEAVGKLRSWNMEYGQIS</sequence>
<dbReference type="EMBL" id="CM056809">
    <property type="protein sequence ID" value="KAJ8650919.1"/>
    <property type="molecule type" value="Genomic_DNA"/>
</dbReference>
<evidence type="ECO:0000313" key="1">
    <source>
        <dbReference type="EMBL" id="KAJ8650919.1"/>
    </source>
</evidence>
<keyword evidence="2" id="KW-1185">Reference proteome</keyword>
<comment type="caution">
    <text evidence="1">The sequence shown here is derived from an EMBL/GenBank/DDBJ whole genome shotgun (WGS) entry which is preliminary data.</text>
</comment>
<dbReference type="Proteomes" id="UP001234297">
    <property type="component" value="Chromosome 1"/>
</dbReference>
<organism evidence="1 2">
    <name type="scientific">Persea americana</name>
    <name type="common">Avocado</name>
    <dbReference type="NCBI Taxonomy" id="3435"/>
    <lineage>
        <taxon>Eukaryota</taxon>
        <taxon>Viridiplantae</taxon>
        <taxon>Streptophyta</taxon>
        <taxon>Embryophyta</taxon>
        <taxon>Tracheophyta</taxon>
        <taxon>Spermatophyta</taxon>
        <taxon>Magnoliopsida</taxon>
        <taxon>Magnoliidae</taxon>
        <taxon>Laurales</taxon>
        <taxon>Lauraceae</taxon>
        <taxon>Persea</taxon>
    </lineage>
</organism>
<name>A0ACC2MZ39_PERAE</name>
<proteinExistence type="predicted"/>
<accession>A0ACC2MZ39</accession>
<protein>
    <submittedName>
        <fullName evidence="1">Uncharacterized protein</fullName>
    </submittedName>
</protein>